<dbReference type="Proteomes" id="UP000792457">
    <property type="component" value="Unassembled WGS sequence"/>
</dbReference>
<feature type="binding site" evidence="4">
    <location>
        <position position="14"/>
    </location>
    <ligand>
        <name>Mg(2+)</name>
        <dbReference type="ChEBI" id="CHEBI:18420"/>
    </ligand>
</feature>
<feature type="binding site" evidence="4">
    <location>
        <position position="35"/>
    </location>
    <ligand>
        <name>Mg(2+)</name>
        <dbReference type="ChEBI" id="CHEBI:18420"/>
    </ligand>
</feature>
<evidence type="ECO:0000256" key="1">
    <source>
        <dbReference type="ARBA" id="ARBA00022741"/>
    </source>
</evidence>
<dbReference type="GO" id="GO:0005525">
    <property type="term" value="F:GTP binding"/>
    <property type="evidence" value="ECO:0007669"/>
    <property type="project" value="UniProtKB-KW"/>
</dbReference>
<dbReference type="PROSITE" id="PS51417">
    <property type="entry name" value="ARF"/>
    <property type="match status" value="1"/>
</dbReference>
<dbReference type="PRINTS" id="PR00328">
    <property type="entry name" value="SAR1GTPBP"/>
</dbReference>
<dbReference type="InterPro" id="IPR006689">
    <property type="entry name" value="Small_GTPase_ARF/SAR"/>
</dbReference>
<evidence type="ECO:0000313" key="5">
    <source>
        <dbReference type="EMBL" id="KAG8228124.1"/>
    </source>
</evidence>
<keyword evidence="2 3" id="KW-0342">GTP-binding</keyword>
<feature type="binding site" evidence="3">
    <location>
        <position position="58"/>
    </location>
    <ligand>
        <name>GTP</name>
        <dbReference type="ChEBI" id="CHEBI:37565"/>
    </ligand>
</feature>
<accession>A0A8K0P1Y4</accession>
<dbReference type="SUPFAM" id="SSF52540">
    <property type="entry name" value="P-loop containing nucleoside triphosphate hydrolases"/>
    <property type="match status" value="1"/>
</dbReference>
<comment type="caution">
    <text evidence="5">The sequence shown here is derived from an EMBL/GenBank/DDBJ whole genome shotgun (WGS) entry which is preliminary data.</text>
</comment>
<reference evidence="5" key="1">
    <citation type="submission" date="2013-04" db="EMBL/GenBank/DDBJ databases">
        <authorList>
            <person name="Qu J."/>
            <person name="Murali S.C."/>
            <person name="Bandaranaike D."/>
            <person name="Bellair M."/>
            <person name="Blankenburg K."/>
            <person name="Chao H."/>
            <person name="Dinh H."/>
            <person name="Doddapaneni H."/>
            <person name="Downs B."/>
            <person name="Dugan-Rocha S."/>
            <person name="Elkadiri S."/>
            <person name="Gnanaolivu R.D."/>
            <person name="Hernandez B."/>
            <person name="Javaid M."/>
            <person name="Jayaseelan J.C."/>
            <person name="Lee S."/>
            <person name="Li M."/>
            <person name="Ming W."/>
            <person name="Munidasa M."/>
            <person name="Muniz J."/>
            <person name="Nguyen L."/>
            <person name="Ongeri F."/>
            <person name="Osuji N."/>
            <person name="Pu L.-L."/>
            <person name="Puazo M."/>
            <person name="Qu C."/>
            <person name="Quiroz J."/>
            <person name="Raj R."/>
            <person name="Weissenberger G."/>
            <person name="Xin Y."/>
            <person name="Zou X."/>
            <person name="Han Y."/>
            <person name="Richards S."/>
            <person name="Worley K."/>
            <person name="Muzny D."/>
            <person name="Gibbs R."/>
        </authorList>
    </citation>
    <scope>NUCLEOTIDE SEQUENCE</scope>
    <source>
        <strain evidence="5">Sampled in the wild</strain>
    </source>
</reference>
<sequence>MTIICLGPKGSGKTLLLKNLKQDENIDATSSTVPTVGTYFTTVLLDNMKEVTIREVGGAMTPIWKNYFKGVRKLIYVVDASNLCQISAAGVLFYEIMADPDLAAAKILLVLSKMDVSYRQMRNEALLMMQLSRLKREESHRDIKVVEASGMTGKGMDELRKWLADAL</sequence>
<keyword evidence="1 3" id="KW-0547">Nucleotide-binding</keyword>
<dbReference type="Pfam" id="PF00025">
    <property type="entry name" value="Arf"/>
    <property type="match status" value="1"/>
</dbReference>
<protein>
    <recommendedName>
        <fullName evidence="7">ADP-ribosylation factor-like protein 16</fullName>
    </recommendedName>
</protein>
<dbReference type="SMART" id="SM00177">
    <property type="entry name" value="ARF"/>
    <property type="match status" value="1"/>
</dbReference>
<dbReference type="AlphaFoldDB" id="A0A8K0P1Y4"/>
<dbReference type="PANTHER" id="PTHR46688:SF1">
    <property type="entry name" value="ADP-RIBOSYLATION FACTOR-LIKE PROTEIN 16"/>
    <property type="match status" value="1"/>
</dbReference>
<evidence type="ECO:0008006" key="7">
    <source>
        <dbReference type="Google" id="ProtNLM"/>
    </source>
</evidence>
<keyword evidence="4" id="KW-0479">Metal-binding</keyword>
<name>A0A8K0P1Y4_LADFU</name>
<gene>
    <name evidence="5" type="ORF">J437_LFUL000126</name>
</gene>
<organism evidence="5 6">
    <name type="scientific">Ladona fulva</name>
    <name type="common">Scarce chaser dragonfly</name>
    <name type="synonym">Libellula fulva</name>
    <dbReference type="NCBI Taxonomy" id="123851"/>
    <lineage>
        <taxon>Eukaryota</taxon>
        <taxon>Metazoa</taxon>
        <taxon>Ecdysozoa</taxon>
        <taxon>Arthropoda</taxon>
        <taxon>Hexapoda</taxon>
        <taxon>Insecta</taxon>
        <taxon>Pterygota</taxon>
        <taxon>Palaeoptera</taxon>
        <taxon>Odonata</taxon>
        <taxon>Epiprocta</taxon>
        <taxon>Anisoptera</taxon>
        <taxon>Libelluloidea</taxon>
        <taxon>Libellulidae</taxon>
        <taxon>Ladona</taxon>
    </lineage>
</organism>
<reference evidence="5" key="2">
    <citation type="submission" date="2017-10" db="EMBL/GenBank/DDBJ databases">
        <title>Ladona fulva Genome sequencing and assembly.</title>
        <authorList>
            <person name="Murali S."/>
            <person name="Richards S."/>
            <person name="Bandaranaike D."/>
            <person name="Bellair M."/>
            <person name="Blankenburg K."/>
            <person name="Chao H."/>
            <person name="Dinh H."/>
            <person name="Doddapaneni H."/>
            <person name="Dugan-Rocha S."/>
            <person name="Elkadiri S."/>
            <person name="Gnanaolivu R."/>
            <person name="Hernandez B."/>
            <person name="Skinner E."/>
            <person name="Javaid M."/>
            <person name="Lee S."/>
            <person name="Li M."/>
            <person name="Ming W."/>
            <person name="Munidasa M."/>
            <person name="Muniz J."/>
            <person name="Nguyen L."/>
            <person name="Hughes D."/>
            <person name="Osuji N."/>
            <person name="Pu L.-L."/>
            <person name="Puazo M."/>
            <person name="Qu C."/>
            <person name="Quiroz J."/>
            <person name="Raj R."/>
            <person name="Weissenberger G."/>
            <person name="Xin Y."/>
            <person name="Zou X."/>
            <person name="Han Y."/>
            <person name="Worley K."/>
            <person name="Muzny D."/>
            <person name="Gibbs R."/>
        </authorList>
    </citation>
    <scope>NUCLEOTIDE SEQUENCE</scope>
    <source>
        <strain evidence="5">Sampled in the wild</strain>
    </source>
</reference>
<evidence type="ECO:0000256" key="3">
    <source>
        <dbReference type="PIRSR" id="PIRSR606689-1"/>
    </source>
</evidence>
<keyword evidence="6" id="KW-1185">Reference proteome</keyword>
<evidence type="ECO:0000256" key="2">
    <source>
        <dbReference type="ARBA" id="ARBA00023134"/>
    </source>
</evidence>
<dbReference type="GO" id="GO:0046872">
    <property type="term" value="F:metal ion binding"/>
    <property type="evidence" value="ECO:0007669"/>
    <property type="project" value="UniProtKB-KW"/>
</dbReference>
<dbReference type="GO" id="GO:0003924">
    <property type="term" value="F:GTPase activity"/>
    <property type="evidence" value="ECO:0007669"/>
    <property type="project" value="InterPro"/>
</dbReference>
<feature type="binding site" evidence="3">
    <location>
        <begin position="7"/>
        <end position="14"/>
    </location>
    <ligand>
        <name>GTP</name>
        <dbReference type="ChEBI" id="CHEBI:37565"/>
    </ligand>
</feature>
<dbReference type="EMBL" id="KZ308359">
    <property type="protein sequence ID" value="KAG8228124.1"/>
    <property type="molecule type" value="Genomic_DNA"/>
</dbReference>
<dbReference type="PANTHER" id="PTHR46688">
    <property type="entry name" value="ADP-RIBOSYLATION FACTOR-LIKE PROTEIN 16"/>
    <property type="match status" value="1"/>
</dbReference>
<evidence type="ECO:0000256" key="4">
    <source>
        <dbReference type="PIRSR" id="PIRSR606689-2"/>
    </source>
</evidence>
<evidence type="ECO:0000313" key="6">
    <source>
        <dbReference type="Proteomes" id="UP000792457"/>
    </source>
</evidence>
<keyword evidence="4" id="KW-0460">Magnesium</keyword>
<dbReference type="Gene3D" id="3.40.50.300">
    <property type="entry name" value="P-loop containing nucleotide triphosphate hydrolases"/>
    <property type="match status" value="1"/>
</dbReference>
<dbReference type="OrthoDB" id="365445at2759"/>
<dbReference type="InterPro" id="IPR027417">
    <property type="entry name" value="P-loop_NTPase"/>
</dbReference>
<proteinExistence type="predicted"/>